<accession>A0ABW4LYM1</accession>
<gene>
    <name evidence="1" type="ORF">ACFSE1_02190</name>
</gene>
<proteinExistence type="predicted"/>
<protein>
    <recommendedName>
        <fullName evidence="3">DUF1653 domain-containing protein</fullName>
    </recommendedName>
</protein>
<reference evidence="2" key="1">
    <citation type="journal article" date="2019" name="Int. J. Syst. Evol. Microbiol.">
        <title>The Global Catalogue of Microorganisms (GCM) 10K type strain sequencing project: providing services to taxonomists for standard genome sequencing and annotation.</title>
        <authorList>
            <consortium name="The Broad Institute Genomics Platform"/>
            <consortium name="The Broad Institute Genome Sequencing Center for Infectious Disease"/>
            <person name="Wu L."/>
            <person name="Ma J."/>
        </authorList>
    </citation>
    <scope>NUCLEOTIDE SEQUENCE [LARGE SCALE GENOMIC DNA]</scope>
    <source>
        <strain evidence="2">CG52</strain>
    </source>
</reference>
<evidence type="ECO:0008006" key="3">
    <source>
        <dbReference type="Google" id="ProtNLM"/>
    </source>
</evidence>
<dbReference type="RefSeq" id="WP_377395888.1">
    <property type="nucleotide sequence ID" value="NZ_JBHUEQ010000003.1"/>
</dbReference>
<name>A0ABW4LYM1_9HYPH</name>
<comment type="caution">
    <text evidence="1">The sequence shown here is derived from an EMBL/GenBank/DDBJ whole genome shotgun (WGS) entry which is preliminary data.</text>
</comment>
<organism evidence="1 2">
    <name type="scientific">Rhizobium helianthi</name>
    <dbReference type="NCBI Taxonomy" id="1132695"/>
    <lineage>
        <taxon>Bacteria</taxon>
        <taxon>Pseudomonadati</taxon>
        <taxon>Pseudomonadota</taxon>
        <taxon>Alphaproteobacteria</taxon>
        <taxon>Hyphomicrobiales</taxon>
        <taxon>Rhizobiaceae</taxon>
        <taxon>Rhizobium/Agrobacterium group</taxon>
        <taxon>Rhizobium</taxon>
    </lineage>
</organism>
<dbReference type="EMBL" id="JBHUEQ010000003">
    <property type="protein sequence ID" value="MFD1744260.1"/>
    <property type="molecule type" value="Genomic_DNA"/>
</dbReference>
<evidence type="ECO:0000313" key="2">
    <source>
        <dbReference type="Proteomes" id="UP001597322"/>
    </source>
</evidence>
<evidence type="ECO:0000313" key="1">
    <source>
        <dbReference type="EMBL" id="MFD1744260.1"/>
    </source>
</evidence>
<sequence length="130" mass="14202">MQVSDEMVEAAAQTLSHLDESFAAIAKTRQLELMRQALTAAIAAQAGMATHRHKKRGSDYVLMGVGKIQTETWLEPSGDRTEAPAVGASVDMRDVALYRSVDDGALWVRPIEEFNDGRFIELGVKPQSSV</sequence>
<keyword evidence="2" id="KW-1185">Reference proteome</keyword>
<dbReference type="Proteomes" id="UP001597322">
    <property type="component" value="Unassembled WGS sequence"/>
</dbReference>